<comment type="caution">
    <text evidence="3">The sequence shown here is derived from an EMBL/GenBank/DDBJ whole genome shotgun (WGS) entry which is preliminary data.</text>
</comment>
<feature type="chain" id="PRO_5013776009" evidence="2">
    <location>
        <begin position="41"/>
        <end position="93"/>
    </location>
</feature>
<reference evidence="3 4" key="1">
    <citation type="submission" date="2017-09" db="EMBL/GenBank/DDBJ databases">
        <title>Depth-based differentiation of microbial function through sediment-hosted aquifers and enrichment of novel symbionts in the deep terrestrial subsurface.</title>
        <authorList>
            <person name="Probst A.J."/>
            <person name="Ladd B."/>
            <person name="Jarett J.K."/>
            <person name="Geller-Mcgrath D.E."/>
            <person name="Sieber C.M."/>
            <person name="Emerson J.B."/>
            <person name="Anantharaman K."/>
            <person name="Thomas B.C."/>
            <person name="Malmstrom R."/>
            <person name="Stieglmeier M."/>
            <person name="Klingl A."/>
            <person name="Woyke T."/>
            <person name="Ryan C.M."/>
            <person name="Banfield J.F."/>
        </authorList>
    </citation>
    <scope>NUCLEOTIDE SEQUENCE [LARGE SCALE GENOMIC DNA]</scope>
    <source>
        <strain evidence="3">CG11_big_fil_rev_8_21_14_0_20_45_26</strain>
    </source>
</reference>
<evidence type="ECO:0000313" key="3">
    <source>
        <dbReference type="EMBL" id="PIQ87031.1"/>
    </source>
</evidence>
<evidence type="ECO:0000256" key="2">
    <source>
        <dbReference type="SAM" id="SignalP"/>
    </source>
</evidence>
<dbReference type="AlphaFoldDB" id="A0A2H0LRN7"/>
<proteinExistence type="predicted"/>
<protein>
    <submittedName>
        <fullName evidence="3">Uncharacterized protein</fullName>
    </submittedName>
</protein>
<feature type="transmembrane region" description="Helical" evidence="1">
    <location>
        <begin position="64"/>
        <end position="84"/>
    </location>
</feature>
<keyword evidence="2" id="KW-0732">Signal</keyword>
<name>A0A2H0LRN7_9BACT</name>
<keyword evidence="1" id="KW-0472">Membrane</keyword>
<evidence type="ECO:0000313" key="4">
    <source>
        <dbReference type="Proteomes" id="UP000230859"/>
    </source>
</evidence>
<sequence>MSLKYFLNSNFKFPEKFRHCFVSFLLFSALSLPLSPSADACPLCAEAVEKAGEIWVSLGFNYSIFFMQFIPAILVGSFILILYLHHKKSRRSS</sequence>
<accession>A0A2H0LRN7</accession>
<dbReference type="EMBL" id="PCVY01000022">
    <property type="protein sequence ID" value="PIQ87031.1"/>
    <property type="molecule type" value="Genomic_DNA"/>
</dbReference>
<keyword evidence="1" id="KW-0812">Transmembrane</keyword>
<feature type="signal peptide" evidence="2">
    <location>
        <begin position="1"/>
        <end position="40"/>
    </location>
</feature>
<keyword evidence="1" id="KW-1133">Transmembrane helix</keyword>
<evidence type="ECO:0000256" key="1">
    <source>
        <dbReference type="SAM" id="Phobius"/>
    </source>
</evidence>
<dbReference type="Proteomes" id="UP000230859">
    <property type="component" value="Unassembled WGS sequence"/>
</dbReference>
<organism evidence="3 4">
    <name type="scientific">Candidatus Abzuiibacterium crystallinum</name>
    <dbReference type="NCBI Taxonomy" id="1974748"/>
    <lineage>
        <taxon>Bacteria</taxon>
        <taxon>Pseudomonadati</taxon>
        <taxon>Candidatus Omnitrophota</taxon>
        <taxon>Candidatus Abzuiibacterium</taxon>
    </lineage>
</organism>
<gene>
    <name evidence="3" type="ORF">COV74_02485</name>
</gene>